<evidence type="ECO:0008006" key="4">
    <source>
        <dbReference type="Google" id="ProtNLM"/>
    </source>
</evidence>
<evidence type="ECO:0000313" key="2">
    <source>
        <dbReference type="EMBL" id="GAA3369876.1"/>
    </source>
</evidence>
<proteinExistence type="predicted"/>
<sequence>MDSSIVADIDSSPALPASAHPMANPGYGKRLAPDQSPPTAGDFAHLPKREASVAAFIDRLPEGSAMGHKVLAGELEYGQQACLSAFRNLTDAGHLRHIKEHLTLGDSSMRWVTRTYWSRTPRDEEWWDEFVRSIHGVDVTVHRRAGGLARVCEPERTSVPDPEPQPERSDAYNLLAGLGRTEPRMTLSAAECAALEPLAAEWLARGATPDHLTRTLTAGLPHPLHSPGAIARTRLENKMPPESTPVRGRVTRVVMLCSVCEAPETTTQLIRGLCLDCREDMKADVEQVAWLGVTAAKALKAREERKTGGPVADTFRSVPIQDRVDYAFRADQARIAAGIAPRRLA</sequence>
<feature type="region of interest" description="Disordered" evidence="1">
    <location>
        <begin position="10"/>
        <end position="41"/>
    </location>
</feature>
<dbReference type="EMBL" id="BAAAYL010000001">
    <property type="protein sequence ID" value="GAA3369876.1"/>
    <property type="molecule type" value="Genomic_DNA"/>
</dbReference>
<dbReference type="Proteomes" id="UP001499990">
    <property type="component" value="Unassembled WGS sequence"/>
</dbReference>
<name>A0ABP6S758_9ACTN</name>
<evidence type="ECO:0000313" key="3">
    <source>
        <dbReference type="Proteomes" id="UP001499990"/>
    </source>
</evidence>
<comment type="caution">
    <text evidence="2">The sequence shown here is derived from an EMBL/GenBank/DDBJ whole genome shotgun (WGS) entry which is preliminary data.</text>
</comment>
<gene>
    <name evidence="2" type="ORF">GCM10020367_14280</name>
</gene>
<reference evidence="3" key="1">
    <citation type="journal article" date="2019" name="Int. J. Syst. Evol. Microbiol.">
        <title>The Global Catalogue of Microorganisms (GCM) 10K type strain sequencing project: providing services to taxonomists for standard genome sequencing and annotation.</title>
        <authorList>
            <consortium name="The Broad Institute Genomics Platform"/>
            <consortium name="The Broad Institute Genome Sequencing Center for Infectious Disease"/>
            <person name="Wu L."/>
            <person name="Ma J."/>
        </authorList>
    </citation>
    <scope>NUCLEOTIDE SEQUENCE [LARGE SCALE GENOMIC DNA]</scope>
    <source>
        <strain evidence="3">JCM 9651</strain>
    </source>
</reference>
<organism evidence="2 3">
    <name type="scientific">Streptomyces sannanensis</name>
    <dbReference type="NCBI Taxonomy" id="285536"/>
    <lineage>
        <taxon>Bacteria</taxon>
        <taxon>Bacillati</taxon>
        <taxon>Actinomycetota</taxon>
        <taxon>Actinomycetes</taxon>
        <taxon>Kitasatosporales</taxon>
        <taxon>Streptomycetaceae</taxon>
        <taxon>Streptomyces</taxon>
    </lineage>
</organism>
<accession>A0ABP6S758</accession>
<keyword evidence="3" id="KW-1185">Reference proteome</keyword>
<protein>
    <recommendedName>
        <fullName evidence="4">MarR family transcriptional regulator</fullName>
    </recommendedName>
</protein>
<evidence type="ECO:0000256" key="1">
    <source>
        <dbReference type="SAM" id="MobiDB-lite"/>
    </source>
</evidence>